<dbReference type="InterPro" id="IPR013785">
    <property type="entry name" value="Aldolase_TIM"/>
</dbReference>
<sequence>MSDTADLAAAGQSLWVDNITRELLDTGVIQQFADEFSVTGLTSNPSIFDKAITDSTSYDAQIKSLAKEGVVAEECFFELAIDDLRRAADIFRPVHDSTNGLDGWVSLEVSPELADDAPNTIAAAKKLHAQAGKKNLFIKIPGTPAGLVAIEETIAAGVPVNVTLLFSTEHYLAAADAYTKGLERRLAAGQDLNVCSVASLFISRWDVAVAKEVPGDLKDKLGIAIGADAYAAYRTFIASERVQKLVAAGAPIQRLLFASTGTKDPDASDTLYIQGLAAPETINTMPDGTLRAFHDHGVVTGVLAADGGDSAEVFAAITDAGVDLDALAARLQDEGKTSFVSAWKELLDSIEQKAK</sequence>
<dbReference type="CDD" id="cd00955">
    <property type="entry name" value="Transaldolase_like"/>
    <property type="match status" value="1"/>
</dbReference>
<dbReference type="PANTHER" id="PTHR10683">
    <property type="entry name" value="TRANSALDOLASE"/>
    <property type="match status" value="1"/>
</dbReference>
<dbReference type="EMBL" id="CAFBPM010000001">
    <property type="protein sequence ID" value="CAB5007613.1"/>
    <property type="molecule type" value="Genomic_DNA"/>
</dbReference>
<dbReference type="AlphaFoldDB" id="A0A6J7DYZ9"/>
<dbReference type="NCBIfam" id="NF002881">
    <property type="entry name" value="PRK03343.1"/>
    <property type="match status" value="1"/>
</dbReference>
<dbReference type="PANTHER" id="PTHR10683:SF31">
    <property type="entry name" value="TRANSALDOLASE"/>
    <property type="match status" value="1"/>
</dbReference>
<dbReference type="PIRSF" id="PIRSF036915">
    <property type="entry name" value="Trnald_Bac_Plnt"/>
    <property type="match status" value="1"/>
</dbReference>
<evidence type="ECO:0000256" key="3">
    <source>
        <dbReference type="ARBA" id="ARBA00004959"/>
    </source>
</evidence>
<evidence type="ECO:0000256" key="2">
    <source>
        <dbReference type="ARBA" id="ARBA00004496"/>
    </source>
</evidence>
<proteinExistence type="inferred from homology"/>
<dbReference type="Pfam" id="PF00923">
    <property type="entry name" value="TAL_FSA"/>
    <property type="match status" value="1"/>
</dbReference>
<dbReference type="HAMAP" id="MF_00493">
    <property type="entry name" value="Transaldolase_2"/>
    <property type="match status" value="1"/>
</dbReference>
<evidence type="ECO:0000313" key="9">
    <source>
        <dbReference type="EMBL" id="CAB4816561.1"/>
    </source>
</evidence>
<dbReference type="GO" id="GO:0006098">
    <property type="term" value="P:pentose-phosphate shunt"/>
    <property type="evidence" value="ECO:0007669"/>
    <property type="project" value="UniProtKB-UniPathway"/>
</dbReference>
<reference evidence="10" key="1">
    <citation type="submission" date="2020-05" db="EMBL/GenBank/DDBJ databases">
        <authorList>
            <person name="Chiriac C."/>
            <person name="Salcher M."/>
            <person name="Ghai R."/>
            <person name="Kavagutti S V."/>
        </authorList>
    </citation>
    <scope>NUCLEOTIDE SEQUENCE</scope>
</reference>
<dbReference type="GO" id="GO:0005975">
    <property type="term" value="P:carbohydrate metabolic process"/>
    <property type="evidence" value="ECO:0007669"/>
    <property type="project" value="InterPro"/>
</dbReference>
<dbReference type="Gene3D" id="3.20.20.70">
    <property type="entry name" value="Aldolase class I"/>
    <property type="match status" value="1"/>
</dbReference>
<evidence type="ECO:0000256" key="6">
    <source>
        <dbReference type="ARBA" id="ARBA00022679"/>
    </source>
</evidence>
<dbReference type="NCBIfam" id="TIGR00876">
    <property type="entry name" value="tal_mycobact"/>
    <property type="match status" value="1"/>
</dbReference>
<evidence type="ECO:0000256" key="4">
    <source>
        <dbReference type="ARBA" id="ARBA00008426"/>
    </source>
</evidence>
<evidence type="ECO:0000256" key="8">
    <source>
        <dbReference type="ARBA" id="ARBA00023270"/>
    </source>
</evidence>
<name>A0A6J7DYZ9_9ZZZZ</name>
<dbReference type="InterPro" id="IPR001585">
    <property type="entry name" value="TAL/FSA"/>
</dbReference>
<dbReference type="GO" id="GO:0005737">
    <property type="term" value="C:cytoplasm"/>
    <property type="evidence" value="ECO:0007669"/>
    <property type="project" value="UniProtKB-SubCell"/>
</dbReference>
<comment type="subcellular location">
    <subcellularLocation>
        <location evidence="2">Cytoplasm</location>
    </subcellularLocation>
</comment>
<dbReference type="GO" id="GO:0004801">
    <property type="term" value="F:transaldolase activity"/>
    <property type="evidence" value="ECO:0007669"/>
    <property type="project" value="InterPro"/>
</dbReference>
<comment type="function">
    <text evidence="1">Transaldolase is important for the balance of metabolites in the pentose-phosphate pathway.</text>
</comment>
<accession>A0A6J7DYZ9</accession>
<evidence type="ECO:0000256" key="5">
    <source>
        <dbReference type="ARBA" id="ARBA00022490"/>
    </source>
</evidence>
<dbReference type="UniPathway" id="UPA00115"/>
<evidence type="ECO:0000313" key="10">
    <source>
        <dbReference type="EMBL" id="CAB4873519.1"/>
    </source>
</evidence>
<comment type="pathway">
    <text evidence="3">Carbohydrate degradation; pentose phosphate pathway.</text>
</comment>
<organism evidence="10">
    <name type="scientific">freshwater metagenome</name>
    <dbReference type="NCBI Taxonomy" id="449393"/>
    <lineage>
        <taxon>unclassified sequences</taxon>
        <taxon>metagenomes</taxon>
        <taxon>ecological metagenomes</taxon>
    </lineage>
</organism>
<dbReference type="InterPro" id="IPR004732">
    <property type="entry name" value="Transaldolase_2"/>
</dbReference>
<keyword evidence="5" id="KW-0963">Cytoplasm</keyword>
<keyword evidence="6" id="KW-0808">Transferase</keyword>
<gene>
    <name evidence="9" type="ORF">UFOPK3164_00104</name>
    <name evidence="10" type="ORF">UFOPK3427_00967</name>
    <name evidence="11" type="ORF">UFOPK4112_00118</name>
</gene>
<evidence type="ECO:0000256" key="7">
    <source>
        <dbReference type="ARBA" id="ARBA00023126"/>
    </source>
</evidence>
<comment type="similarity">
    <text evidence="4">Belongs to the transaldolase family. Type 2 subfamily.</text>
</comment>
<dbReference type="SUPFAM" id="SSF51569">
    <property type="entry name" value="Aldolase"/>
    <property type="match status" value="1"/>
</dbReference>
<keyword evidence="7" id="KW-0570">Pentose shunt</keyword>
<evidence type="ECO:0000256" key="1">
    <source>
        <dbReference type="ARBA" id="ARBA00003518"/>
    </source>
</evidence>
<dbReference type="EMBL" id="CAFABE010000003">
    <property type="protein sequence ID" value="CAB4816561.1"/>
    <property type="molecule type" value="Genomic_DNA"/>
</dbReference>
<protein>
    <submittedName>
        <fullName evidence="10">Unannotated protein</fullName>
    </submittedName>
</protein>
<keyword evidence="8" id="KW-0704">Schiff base</keyword>
<evidence type="ECO:0000313" key="11">
    <source>
        <dbReference type="EMBL" id="CAB5007613.1"/>
    </source>
</evidence>
<dbReference type="EMBL" id="CAFBLT010000001">
    <property type="protein sequence ID" value="CAB4873519.1"/>
    <property type="molecule type" value="Genomic_DNA"/>
</dbReference>